<dbReference type="SUPFAM" id="SSF57825">
    <property type="entry name" value="Aspartate carbamoyltransferase, Regulatory-chain, C-terminal domain"/>
    <property type="match status" value="1"/>
</dbReference>
<keyword evidence="3" id="KW-0665">Pyrimidine biosynthesis</keyword>
<organism evidence="6 7">
    <name type="scientific">Treponema bryantii</name>
    <dbReference type="NCBI Taxonomy" id="163"/>
    <lineage>
        <taxon>Bacteria</taxon>
        <taxon>Pseudomonadati</taxon>
        <taxon>Spirochaetota</taxon>
        <taxon>Spirochaetia</taxon>
        <taxon>Spirochaetales</taxon>
        <taxon>Treponemataceae</taxon>
        <taxon>Treponema</taxon>
    </lineage>
</organism>
<dbReference type="EMBL" id="FOFU01000003">
    <property type="protein sequence ID" value="SEQ21303.1"/>
    <property type="molecule type" value="Genomic_DNA"/>
</dbReference>
<dbReference type="PANTHER" id="PTHR35805:SF1">
    <property type="entry name" value="ASPARTATE CARBAMOYLTRANSFERASE REGULATORY CHAIN"/>
    <property type="match status" value="1"/>
</dbReference>
<keyword evidence="7" id="KW-1185">Reference proteome</keyword>
<evidence type="ECO:0000256" key="1">
    <source>
        <dbReference type="ARBA" id="ARBA00022723"/>
    </source>
</evidence>
<proteinExistence type="predicted"/>
<dbReference type="InterPro" id="IPR002801">
    <property type="entry name" value="Asp_carbamoylTrfase_reg"/>
</dbReference>
<name>A0A1H9E7S3_9SPIR</name>
<sequence>MLNVNTIKNGLVIDHIHAGSGWEIYQWLGLDKAPFTSCLIQNVSSEKSGKKDIIKIDNIINIDYSVLGFIDPDICVNVIENEKIVRKINMELPSRVQGVFKCKNPRCITQTEHYVKPTFILTDKSKGVYRCEYCDTLYLAGGKNK</sequence>
<protein>
    <submittedName>
        <fullName evidence="6">Aspartate carbamoyltransferase regulatory subunit</fullName>
    </submittedName>
</protein>
<keyword evidence="1" id="KW-0479">Metal-binding</keyword>
<evidence type="ECO:0000259" key="5">
    <source>
        <dbReference type="Pfam" id="PF02748"/>
    </source>
</evidence>
<dbReference type="STRING" id="163.SAMN04487775_10537"/>
<dbReference type="InterPro" id="IPR036792">
    <property type="entry name" value="Asp_carbatrfase_reg_C_sf"/>
</dbReference>
<dbReference type="InterPro" id="IPR020542">
    <property type="entry name" value="Asp_carbamoyltrfase_reg_C"/>
</dbReference>
<dbReference type="SUPFAM" id="SSF54893">
    <property type="entry name" value="Aspartate carbamoyltransferase, Regulatory-chain, N-terminal domain"/>
    <property type="match status" value="1"/>
</dbReference>
<dbReference type="Proteomes" id="UP000182360">
    <property type="component" value="Unassembled WGS sequence"/>
</dbReference>
<accession>A0A1H9E7S3</accession>
<keyword evidence="6" id="KW-0808">Transferase</keyword>
<evidence type="ECO:0000256" key="3">
    <source>
        <dbReference type="ARBA" id="ARBA00022975"/>
    </source>
</evidence>
<dbReference type="PANTHER" id="PTHR35805">
    <property type="entry name" value="ASPARTATE CARBAMOYLTRANSFERASE REGULATORY CHAIN"/>
    <property type="match status" value="1"/>
</dbReference>
<gene>
    <name evidence="6" type="ORF">SAMN04487977_10340</name>
</gene>
<feature type="domain" description="Aspartate carbamoyltransferase regulatory subunit N-terminal" evidence="4">
    <location>
        <begin position="2"/>
        <end position="90"/>
    </location>
</feature>
<dbReference type="Pfam" id="PF01948">
    <property type="entry name" value="PyrI"/>
    <property type="match status" value="1"/>
</dbReference>
<feature type="domain" description="Aspartate carbamoyltransferase regulatory subunit C-terminal" evidence="5">
    <location>
        <begin position="95"/>
        <end position="136"/>
    </location>
</feature>
<evidence type="ECO:0000313" key="7">
    <source>
        <dbReference type="Proteomes" id="UP000182360"/>
    </source>
</evidence>
<evidence type="ECO:0000256" key="2">
    <source>
        <dbReference type="ARBA" id="ARBA00022833"/>
    </source>
</evidence>
<dbReference type="GO" id="GO:0016740">
    <property type="term" value="F:transferase activity"/>
    <property type="evidence" value="ECO:0007669"/>
    <property type="project" value="UniProtKB-KW"/>
</dbReference>
<dbReference type="Gene3D" id="3.30.70.140">
    <property type="entry name" value="Aspartate carbamoyltransferase regulatory subunit, N-terminal domain"/>
    <property type="match status" value="1"/>
</dbReference>
<evidence type="ECO:0000259" key="4">
    <source>
        <dbReference type="Pfam" id="PF01948"/>
    </source>
</evidence>
<dbReference type="OrthoDB" id="5599321at2"/>
<dbReference type="GO" id="GO:0006207">
    <property type="term" value="P:'de novo' pyrimidine nucleobase biosynthetic process"/>
    <property type="evidence" value="ECO:0007669"/>
    <property type="project" value="InterPro"/>
</dbReference>
<dbReference type="InterPro" id="IPR036793">
    <property type="entry name" value="Asp_carbatrfase_reg_N_sf"/>
</dbReference>
<dbReference type="GO" id="GO:0009347">
    <property type="term" value="C:aspartate carbamoyltransferase complex"/>
    <property type="evidence" value="ECO:0007669"/>
    <property type="project" value="InterPro"/>
</dbReference>
<dbReference type="NCBIfam" id="NF002063">
    <property type="entry name" value="PRK00893.1-3"/>
    <property type="match status" value="1"/>
</dbReference>
<dbReference type="InterPro" id="IPR020545">
    <property type="entry name" value="Asp_carbamoyltransf_reg_N"/>
</dbReference>
<reference evidence="6 7" key="1">
    <citation type="submission" date="2016-10" db="EMBL/GenBank/DDBJ databases">
        <authorList>
            <person name="de Groot N.N."/>
        </authorList>
    </citation>
    <scope>NUCLEOTIDE SEQUENCE [LARGE SCALE GENOMIC DNA]</scope>
    <source>
        <strain evidence="6 7">B25</strain>
    </source>
</reference>
<dbReference type="GO" id="GO:0006221">
    <property type="term" value="P:pyrimidine nucleotide biosynthetic process"/>
    <property type="evidence" value="ECO:0007669"/>
    <property type="project" value="UniProtKB-KW"/>
</dbReference>
<dbReference type="GO" id="GO:0046872">
    <property type="term" value="F:metal ion binding"/>
    <property type="evidence" value="ECO:0007669"/>
    <property type="project" value="UniProtKB-KW"/>
</dbReference>
<dbReference type="Pfam" id="PF02748">
    <property type="entry name" value="PyrI_C"/>
    <property type="match status" value="1"/>
</dbReference>
<keyword evidence="2" id="KW-0862">Zinc</keyword>
<dbReference type="Gene3D" id="2.30.30.20">
    <property type="entry name" value="Aspartate carbamoyltransferase regulatory subunit, C-terminal domain"/>
    <property type="match status" value="1"/>
</dbReference>
<evidence type="ECO:0000313" key="6">
    <source>
        <dbReference type="EMBL" id="SEQ21303.1"/>
    </source>
</evidence>
<dbReference type="RefSeq" id="WP_074642057.1">
    <property type="nucleotide sequence ID" value="NZ_AP025286.1"/>
</dbReference>
<dbReference type="eggNOG" id="COG1781">
    <property type="taxonomic scope" value="Bacteria"/>
</dbReference>
<dbReference type="AlphaFoldDB" id="A0A1H9E7S3"/>